<sequence length="363" mass="40080">MRKLSNDAWRKDVEAEEKWLENCGEDEEFLKRESKRLHRDLLRIAPVYIGGSNSENEKQFQGWESVAGLQDIDGLAPCRTRQQDQTHNSVVSTLLALLDGLKSRGSVVVIGATNRPDAVDPALRRPGRFDREIYFPLPSVEDRAAILSLHTQSWPKPVTGSVLNWIARRTVGFAGVDLQALCTQAAIIVLRRNCPLQEILSAAEKKASHGKRPPLPTFAVEERDWLESLACAPPPSSQRGAGMAANYVVSSPLRSHLIPCLQQPLSRLLVSLYLDERLLFLPPHLYKAATLVKSLVSVKSARAGDDAEATMHLCMKWLDSKPANSVLYVAFGSQSAPSPSQTIQLAMALEACGKNCWINLLCI</sequence>
<dbReference type="AlphaFoldDB" id="A0A7J7HBH5"/>
<dbReference type="Proteomes" id="UP000593564">
    <property type="component" value="Unassembled WGS sequence"/>
</dbReference>
<dbReference type="InterPro" id="IPR003960">
    <property type="entry name" value="ATPase_AAA_CS"/>
</dbReference>
<name>A0A7J7HBH5_CAMSI</name>
<keyword evidence="3 4" id="KW-0067">ATP-binding</keyword>
<feature type="domain" description="AAA ATPase AAA+ lid" evidence="6">
    <location>
        <begin position="163"/>
        <end position="194"/>
    </location>
</feature>
<dbReference type="PANTHER" id="PTHR23069">
    <property type="entry name" value="AAA DOMAIN-CONTAINING"/>
    <property type="match status" value="1"/>
</dbReference>
<protein>
    <recommendedName>
        <fullName evidence="9">ATPase AAA-type core domain-containing protein</fullName>
    </recommendedName>
</protein>
<comment type="similarity">
    <text evidence="1 4">Belongs to the AAA ATPase family.</text>
</comment>
<dbReference type="FunFam" id="3.40.50.300:FF:004781">
    <property type="entry name" value="Bromodomain protein"/>
    <property type="match status" value="1"/>
</dbReference>
<dbReference type="InterPro" id="IPR041569">
    <property type="entry name" value="AAA_lid_3"/>
</dbReference>
<evidence type="ECO:0000313" key="7">
    <source>
        <dbReference type="EMBL" id="KAF5949975.1"/>
    </source>
</evidence>
<dbReference type="SUPFAM" id="SSF52540">
    <property type="entry name" value="P-loop containing nucleoside triphosphate hydrolases"/>
    <property type="match status" value="1"/>
</dbReference>
<dbReference type="PANTHER" id="PTHR23069:SF7">
    <property type="entry name" value="P-LOOP CONTAINING NUCLEOSIDE TRIPHOSPHATE HYDROLASES SUPERFAMILY PROTEIN"/>
    <property type="match status" value="1"/>
</dbReference>
<dbReference type="GO" id="GO:0003682">
    <property type="term" value="F:chromatin binding"/>
    <property type="evidence" value="ECO:0007669"/>
    <property type="project" value="TreeGrafter"/>
</dbReference>
<dbReference type="GO" id="GO:0045815">
    <property type="term" value="P:transcription initiation-coupled chromatin remodeling"/>
    <property type="evidence" value="ECO:0007669"/>
    <property type="project" value="TreeGrafter"/>
</dbReference>
<feature type="domain" description="ATPase AAA-type core" evidence="5">
    <location>
        <begin position="64"/>
        <end position="137"/>
    </location>
</feature>
<dbReference type="Pfam" id="PF00004">
    <property type="entry name" value="AAA"/>
    <property type="match status" value="1"/>
</dbReference>
<dbReference type="FunFam" id="1.10.8.60:FF:000084">
    <property type="entry name" value="p-loop containing nucleoside triphosphate hydrolase superfamily protein"/>
    <property type="match status" value="1"/>
</dbReference>
<proteinExistence type="inferred from homology"/>
<comment type="caution">
    <text evidence="7">The sequence shown here is derived from an EMBL/GenBank/DDBJ whole genome shotgun (WGS) entry which is preliminary data.</text>
</comment>
<keyword evidence="2 4" id="KW-0547">Nucleotide-binding</keyword>
<dbReference type="Gene3D" id="3.40.50.300">
    <property type="entry name" value="P-loop containing nucleotide triphosphate hydrolases"/>
    <property type="match status" value="1"/>
</dbReference>
<dbReference type="GO" id="GO:0016887">
    <property type="term" value="F:ATP hydrolysis activity"/>
    <property type="evidence" value="ECO:0007669"/>
    <property type="project" value="InterPro"/>
</dbReference>
<organism evidence="7 8">
    <name type="scientific">Camellia sinensis</name>
    <name type="common">Tea plant</name>
    <name type="synonym">Thea sinensis</name>
    <dbReference type="NCBI Taxonomy" id="4442"/>
    <lineage>
        <taxon>Eukaryota</taxon>
        <taxon>Viridiplantae</taxon>
        <taxon>Streptophyta</taxon>
        <taxon>Embryophyta</taxon>
        <taxon>Tracheophyta</taxon>
        <taxon>Spermatophyta</taxon>
        <taxon>Magnoliopsida</taxon>
        <taxon>eudicotyledons</taxon>
        <taxon>Gunneridae</taxon>
        <taxon>Pentapetalae</taxon>
        <taxon>asterids</taxon>
        <taxon>Ericales</taxon>
        <taxon>Theaceae</taxon>
        <taxon>Camellia</taxon>
    </lineage>
</organism>
<dbReference type="GO" id="GO:0006337">
    <property type="term" value="P:nucleosome disassembly"/>
    <property type="evidence" value="ECO:0007669"/>
    <property type="project" value="TreeGrafter"/>
</dbReference>
<dbReference type="Pfam" id="PF17862">
    <property type="entry name" value="AAA_lid_3"/>
    <property type="match status" value="1"/>
</dbReference>
<evidence type="ECO:0008006" key="9">
    <source>
        <dbReference type="Google" id="ProtNLM"/>
    </source>
</evidence>
<dbReference type="GO" id="GO:0042393">
    <property type="term" value="F:histone binding"/>
    <property type="evidence" value="ECO:0007669"/>
    <property type="project" value="TreeGrafter"/>
</dbReference>
<dbReference type="SUPFAM" id="SSF53756">
    <property type="entry name" value="UDP-Glycosyltransferase/glycogen phosphorylase"/>
    <property type="match status" value="1"/>
</dbReference>
<evidence type="ECO:0000256" key="4">
    <source>
        <dbReference type="RuleBase" id="RU003651"/>
    </source>
</evidence>
<evidence type="ECO:0000256" key="2">
    <source>
        <dbReference type="ARBA" id="ARBA00022741"/>
    </source>
</evidence>
<dbReference type="Gene3D" id="1.10.8.60">
    <property type="match status" value="1"/>
</dbReference>
<evidence type="ECO:0000259" key="6">
    <source>
        <dbReference type="Pfam" id="PF17862"/>
    </source>
</evidence>
<gene>
    <name evidence="7" type="ORF">HYC85_011968</name>
</gene>
<evidence type="ECO:0000256" key="3">
    <source>
        <dbReference type="ARBA" id="ARBA00022840"/>
    </source>
</evidence>
<keyword evidence="8" id="KW-1185">Reference proteome</keyword>
<evidence type="ECO:0000259" key="5">
    <source>
        <dbReference type="Pfam" id="PF00004"/>
    </source>
</evidence>
<accession>A0A7J7HBH5</accession>
<dbReference type="GO" id="GO:0005524">
    <property type="term" value="F:ATP binding"/>
    <property type="evidence" value="ECO:0007669"/>
    <property type="project" value="UniProtKB-KW"/>
</dbReference>
<reference evidence="8" key="1">
    <citation type="journal article" date="2020" name="Nat. Commun.">
        <title>Genome assembly of wild tea tree DASZ reveals pedigree and selection history of tea varieties.</title>
        <authorList>
            <person name="Zhang W."/>
            <person name="Zhang Y."/>
            <person name="Qiu H."/>
            <person name="Guo Y."/>
            <person name="Wan H."/>
            <person name="Zhang X."/>
            <person name="Scossa F."/>
            <person name="Alseekh S."/>
            <person name="Zhang Q."/>
            <person name="Wang P."/>
            <person name="Xu L."/>
            <person name="Schmidt M.H."/>
            <person name="Jia X."/>
            <person name="Li D."/>
            <person name="Zhu A."/>
            <person name="Guo F."/>
            <person name="Chen W."/>
            <person name="Ni D."/>
            <person name="Usadel B."/>
            <person name="Fernie A.R."/>
            <person name="Wen W."/>
        </authorList>
    </citation>
    <scope>NUCLEOTIDE SEQUENCE [LARGE SCALE GENOMIC DNA]</scope>
    <source>
        <strain evidence="8">cv. G240</strain>
    </source>
</reference>
<dbReference type="InterPro" id="IPR045199">
    <property type="entry name" value="ATAD2-like"/>
</dbReference>
<dbReference type="Gene3D" id="3.40.50.2000">
    <property type="entry name" value="Glycogen Phosphorylase B"/>
    <property type="match status" value="1"/>
</dbReference>
<dbReference type="InterPro" id="IPR003959">
    <property type="entry name" value="ATPase_AAA_core"/>
</dbReference>
<reference evidence="7 8" key="2">
    <citation type="submission" date="2020-07" db="EMBL/GenBank/DDBJ databases">
        <title>Genome assembly of wild tea tree DASZ reveals pedigree and selection history of tea varieties.</title>
        <authorList>
            <person name="Zhang W."/>
        </authorList>
    </citation>
    <scope>NUCLEOTIDE SEQUENCE [LARGE SCALE GENOMIC DNA]</scope>
    <source>
        <strain evidence="8">cv. G240</strain>
        <tissue evidence="7">Leaf</tissue>
    </source>
</reference>
<dbReference type="PROSITE" id="PS00674">
    <property type="entry name" value="AAA"/>
    <property type="match status" value="1"/>
</dbReference>
<dbReference type="InterPro" id="IPR027417">
    <property type="entry name" value="P-loop_NTPase"/>
</dbReference>
<dbReference type="GO" id="GO:0006334">
    <property type="term" value="P:nucleosome assembly"/>
    <property type="evidence" value="ECO:0007669"/>
    <property type="project" value="TreeGrafter"/>
</dbReference>
<evidence type="ECO:0000256" key="1">
    <source>
        <dbReference type="ARBA" id="ARBA00006914"/>
    </source>
</evidence>
<evidence type="ECO:0000313" key="8">
    <source>
        <dbReference type="Proteomes" id="UP000593564"/>
    </source>
</evidence>
<dbReference type="GO" id="GO:0005634">
    <property type="term" value="C:nucleus"/>
    <property type="evidence" value="ECO:0007669"/>
    <property type="project" value="TreeGrafter"/>
</dbReference>
<dbReference type="EMBL" id="JACBKZ010000005">
    <property type="protein sequence ID" value="KAF5949975.1"/>
    <property type="molecule type" value="Genomic_DNA"/>
</dbReference>